<dbReference type="NCBIfam" id="TIGR03461">
    <property type="entry name" value="pabC_Proteo"/>
    <property type="match status" value="1"/>
</dbReference>
<dbReference type="GO" id="GO:0008696">
    <property type="term" value="F:4-amino-4-deoxychorismate lyase activity"/>
    <property type="evidence" value="ECO:0007669"/>
    <property type="project" value="UniProtKB-EC"/>
</dbReference>
<gene>
    <name evidence="12" type="primary">pabC</name>
    <name evidence="12" type="ORF">V6X73_05965</name>
</gene>
<evidence type="ECO:0000256" key="10">
    <source>
        <dbReference type="NCBIfam" id="TIGR03461"/>
    </source>
</evidence>
<keyword evidence="6 12" id="KW-0456">Lyase</keyword>
<evidence type="ECO:0000313" key="12">
    <source>
        <dbReference type="EMBL" id="MEX0469266.1"/>
    </source>
</evidence>
<accession>A0ABV3TDF8</accession>
<dbReference type="Gene3D" id="3.30.470.10">
    <property type="match status" value="1"/>
</dbReference>
<comment type="similarity">
    <text evidence="2">Belongs to the class-IV pyridoxal-phosphate-dependent aminotransferase family.</text>
</comment>
<feature type="region of interest" description="Disordered" evidence="11">
    <location>
        <begin position="89"/>
        <end position="113"/>
    </location>
</feature>
<evidence type="ECO:0000256" key="8">
    <source>
        <dbReference type="ARBA" id="ARBA00035676"/>
    </source>
</evidence>
<dbReference type="InterPro" id="IPR001544">
    <property type="entry name" value="Aminotrans_IV"/>
</dbReference>
<dbReference type="SUPFAM" id="SSF56752">
    <property type="entry name" value="D-aminoacid aminotransferase-like PLP-dependent enzymes"/>
    <property type="match status" value="1"/>
</dbReference>
<sequence>MTVDCLVNGQPTGALGASDRGLRYGDGVFETIAVVDHQPALYPRHLARLRRGCRQLGIDPAVADQLSDDVDRLALPAVGVLRLTVTRGEGGQGYAPPANPRPTRIVQRDPAPNRPSSWWRDGIRCRWCQTRLARQPRLAGIKHLNRLEQVLARAEWDDPAIHEGLMLDTEGYLAEATAANLMIEQGGVVIVPTATEAGVEGVMQGFLVEQMKAHGIPCEQRPVTADALDPDTSVMLCNSLLGIVAVTQLEDRWLPPGQWLGWLQQRIDDHRVALTPKVRG</sequence>
<dbReference type="Gene3D" id="3.20.10.10">
    <property type="entry name" value="D-amino Acid Aminotransferase, subunit A, domain 2"/>
    <property type="match status" value="1"/>
</dbReference>
<dbReference type="InterPro" id="IPR043132">
    <property type="entry name" value="BCAT-like_C"/>
</dbReference>
<dbReference type="EMBL" id="JBAKFM010000002">
    <property type="protein sequence ID" value="MEX0469266.1"/>
    <property type="molecule type" value="Genomic_DNA"/>
</dbReference>
<comment type="caution">
    <text evidence="12">The sequence shown here is derived from an EMBL/GenBank/DDBJ whole genome shotgun (WGS) entry which is preliminary data.</text>
</comment>
<evidence type="ECO:0000256" key="6">
    <source>
        <dbReference type="ARBA" id="ARBA00023239"/>
    </source>
</evidence>
<dbReference type="Proteomes" id="UP001556709">
    <property type="component" value="Unassembled WGS sequence"/>
</dbReference>
<evidence type="ECO:0000256" key="2">
    <source>
        <dbReference type="ARBA" id="ARBA00009320"/>
    </source>
</evidence>
<comment type="catalytic activity">
    <reaction evidence="9">
        <text>4-amino-4-deoxychorismate = 4-aminobenzoate + pyruvate + H(+)</text>
        <dbReference type="Rhea" id="RHEA:16201"/>
        <dbReference type="ChEBI" id="CHEBI:15361"/>
        <dbReference type="ChEBI" id="CHEBI:15378"/>
        <dbReference type="ChEBI" id="CHEBI:17836"/>
        <dbReference type="ChEBI" id="CHEBI:58406"/>
        <dbReference type="EC" id="4.1.3.38"/>
    </reaction>
</comment>
<dbReference type="PANTHER" id="PTHR42743:SF2">
    <property type="entry name" value="AMINODEOXYCHORISMATE LYASE"/>
    <property type="match status" value="1"/>
</dbReference>
<dbReference type="EC" id="4.1.3.38" evidence="8 10"/>
<reference evidence="12 13" key="1">
    <citation type="submission" date="2024-02" db="EMBL/GenBank/DDBJ databases">
        <title>New especies of Spiribacter isolated from saline water.</title>
        <authorList>
            <person name="Leon M.J."/>
            <person name="De La Haba R."/>
            <person name="Sanchez-Porro C."/>
            <person name="Ventosa A."/>
        </authorList>
    </citation>
    <scope>NUCLEOTIDE SEQUENCE [LARGE SCALE GENOMIC DNA]</scope>
    <source>
        <strain evidence="13">ag22IC6-390</strain>
    </source>
</reference>
<evidence type="ECO:0000313" key="13">
    <source>
        <dbReference type="Proteomes" id="UP001556709"/>
    </source>
</evidence>
<evidence type="ECO:0000256" key="3">
    <source>
        <dbReference type="ARBA" id="ARBA00011738"/>
    </source>
</evidence>
<comment type="pathway">
    <text evidence="7">Cofactor biosynthesis; tetrahydrofolate biosynthesis; 4-aminobenzoate from chorismate: step 2/2.</text>
</comment>
<organism evidence="12 13">
    <name type="scientific">Spiribacter pallidus</name>
    <dbReference type="NCBI Taxonomy" id="1987936"/>
    <lineage>
        <taxon>Bacteria</taxon>
        <taxon>Pseudomonadati</taxon>
        <taxon>Pseudomonadota</taxon>
        <taxon>Gammaproteobacteria</taxon>
        <taxon>Chromatiales</taxon>
        <taxon>Ectothiorhodospiraceae</taxon>
        <taxon>Spiribacter</taxon>
    </lineage>
</organism>
<dbReference type="NCBIfam" id="NF004761">
    <property type="entry name" value="PRK06092.1"/>
    <property type="match status" value="1"/>
</dbReference>
<comment type="subunit">
    <text evidence="3">Homodimer.</text>
</comment>
<keyword evidence="5" id="KW-0289">Folate biosynthesis</keyword>
<keyword evidence="4" id="KW-0663">Pyridoxal phosphate</keyword>
<evidence type="ECO:0000256" key="4">
    <source>
        <dbReference type="ARBA" id="ARBA00022898"/>
    </source>
</evidence>
<name>A0ABV3TDF8_9GAMM</name>
<evidence type="ECO:0000256" key="5">
    <source>
        <dbReference type="ARBA" id="ARBA00022909"/>
    </source>
</evidence>
<dbReference type="InterPro" id="IPR043131">
    <property type="entry name" value="BCAT-like_N"/>
</dbReference>
<dbReference type="InterPro" id="IPR050571">
    <property type="entry name" value="Class-IV_PLP-Dep_Aminotrnsfr"/>
</dbReference>
<evidence type="ECO:0000256" key="7">
    <source>
        <dbReference type="ARBA" id="ARBA00035633"/>
    </source>
</evidence>
<dbReference type="InterPro" id="IPR036038">
    <property type="entry name" value="Aminotransferase-like"/>
</dbReference>
<evidence type="ECO:0000256" key="9">
    <source>
        <dbReference type="ARBA" id="ARBA00049529"/>
    </source>
</evidence>
<comment type="cofactor">
    <cofactor evidence="1">
        <name>pyridoxal 5'-phosphate</name>
        <dbReference type="ChEBI" id="CHEBI:597326"/>
    </cofactor>
</comment>
<dbReference type="Pfam" id="PF01063">
    <property type="entry name" value="Aminotran_4"/>
    <property type="match status" value="1"/>
</dbReference>
<dbReference type="InterPro" id="IPR017824">
    <property type="entry name" value="Aminodeoxychorismate_lyase_IV"/>
</dbReference>
<dbReference type="PANTHER" id="PTHR42743">
    <property type="entry name" value="AMINO-ACID AMINOTRANSFERASE"/>
    <property type="match status" value="1"/>
</dbReference>
<proteinExistence type="inferred from homology"/>
<evidence type="ECO:0000256" key="1">
    <source>
        <dbReference type="ARBA" id="ARBA00001933"/>
    </source>
</evidence>
<protein>
    <recommendedName>
        <fullName evidence="8 10">Aminodeoxychorismate lyase</fullName>
        <ecNumber evidence="8 10">4.1.3.38</ecNumber>
    </recommendedName>
</protein>
<keyword evidence="13" id="KW-1185">Reference proteome</keyword>
<dbReference type="CDD" id="cd01559">
    <property type="entry name" value="ADCL_like"/>
    <property type="match status" value="1"/>
</dbReference>
<evidence type="ECO:0000256" key="11">
    <source>
        <dbReference type="SAM" id="MobiDB-lite"/>
    </source>
</evidence>
<dbReference type="RefSeq" id="WP_367958484.1">
    <property type="nucleotide sequence ID" value="NZ_JBAKFK010000002.1"/>
</dbReference>